<evidence type="ECO:0000256" key="3">
    <source>
        <dbReference type="ARBA" id="ARBA00022777"/>
    </source>
</evidence>
<feature type="domain" description="PI3K/PI4K catalytic" evidence="7">
    <location>
        <begin position="1779"/>
        <end position="2161"/>
    </location>
</feature>
<dbReference type="VEuPathDB" id="GiardiaDB:GL50803_0014855"/>
<dbReference type="InterPro" id="IPR001263">
    <property type="entry name" value="PI3K_accessory_dom"/>
</dbReference>
<dbReference type="Gene3D" id="1.25.40.70">
    <property type="entry name" value="Phosphatidylinositol 3-kinase, accessory domain (PIK)"/>
    <property type="match status" value="1"/>
</dbReference>
<evidence type="ECO:0000259" key="8">
    <source>
        <dbReference type="PROSITE" id="PS51545"/>
    </source>
</evidence>
<dbReference type="InterPro" id="IPR002420">
    <property type="entry name" value="PI3K-type_C2_dom"/>
</dbReference>
<dbReference type="GO" id="GO:0043491">
    <property type="term" value="P:phosphatidylinositol 3-kinase/protein kinase B signal transduction"/>
    <property type="evidence" value="ECO:0007669"/>
    <property type="project" value="TreeGrafter"/>
</dbReference>
<dbReference type="Gene3D" id="2.60.40.150">
    <property type="entry name" value="C2 domain"/>
    <property type="match status" value="1"/>
</dbReference>
<evidence type="ECO:0000259" key="9">
    <source>
        <dbReference type="PROSITE" id="PS51546"/>
    </source>
</evidence>
<feature type="domain" description="C2 PI3K-type" evidence="10">
    <location>
        <begin position="1007"/>
        <end position="1218"/>
    </location>
</feature>
<dbReference type="GO" id="GO:0005942">
    <property type="term" value="C:phosphatidylinositol 3-kinase complex"/>
    <property type="evidence" value="ECO:0007669"/>
    <property type="project" value="TreeGrafter"/>
</dbReference>
<dbReference type="VEuPathDB" id="GiardiaDB:QR46_0666"/>
<evidence type="ECO:0000256" key="5">
    <source>
        <dbReference type="PROSITE-ProRule" id="PRU00880"/>
    </source>
</evidence>
<dbReference type="EMBL" id="AHGT01000037">
    <property type="protein sequence ID" value="ESU36904.1"/>
    <property type="molecule type" value="Genomic_DNA"/>
</dbReference>
<keyword evidence="2" id="KW-0547">Nucleotide-binding</keyword>
<dbReference type="GO" id="GO:0035005">
    <property type="term" value="F:1-phosphatidylinositol-4-phosphate 3-kinase activity"/>
    <property type="evidence" value="ECO:0007669"/>
    <property type="project" value="TreeGrafter"/>
</dbReference>
<dbReference type="Gene3D" id="1.10.1070.11">
    <property type="entry name" value="Phosphatidylinositol 3-/4-kinase, catalytic domain"/>
    <property type="match status" value="1"/>
</dbReference>
<dbReference type="PROSITE" id="PS51546">
    <property type="entry name" value="PI3K_RBD"/>
    <property type="match status" value="1"/>
</dbReference>
<dbReference type="InterPro" id="IPR000403">
    <property type="entry name" value="PI3/4_kinase_cat_dom"/>
</dbReference>
<dbReference type="SMART" id="SM00146">
    <property type="entry name" value="PI3Kc"/>
    <property type="match status" value="1"/>
</dbReference>
<reference evidence="12" key="1">
    <citation type="submission" date="2012-02" db="EMBL/GenBank/DDBJ databases">
        <title>Genome sequencing of Giardia lamblia Genotypes A2 and B isolates (DH and GS) and comparative analysis with the genomes of Genotypes A1 and E (WB and Pig).</title>
        <authorList>
            <person name="Adam R."/>
            <person name="Dahlstrom E."/>
            <person name="Martens C."/>
            <person name="Bruno D."/>
            <person name="Barbian K."/>
            <person name="Porcella S.F."/>
            <person name="Nash T."/>
        </authorList>
    </citation>
    <scope>NUCLEOTIDE SEQUENCE</scope>
    <source>
        <strain evidence="12">DH</strain>
    </source>
</reference>
<dbReference type="Gene3D" id="3.30.1010.10">
    <property type="entry name" value="Phosphatidylinositol 3-kinase Catalytic Subunit, Chain A, domain 4"/>
    <property type="match status" value="1"/>
</dbReference>
<dbReference type="GO" id="GO:0005737">
    <property type="term" value="C:cytoplasm"/>
    <property type="evidence" value="ECO:0007669"/>
    <property type="project" value="TreeGrafter"/>
</dbReference>
<protein>
    <submittedName>
        <fullName evidence="11">Phosphatidylinositol 3-kinase</fullName>
    </submittedName>
</protein>
<dbReference type="PANTHER" id="PTHR10048">
    <property type="entry name" value="PHOSPHATIDYLINOSITOL KINASE"/>
    <property type="match status" value="1"/>
</dbReference>
<dbReference type="GO" id="GO:0048015">
    <property type="term" value="P:phosphatidylinositol-mediated signaling"/>
    <property type="evidence" value="ECO:0007669"/>
    <property type="project" value="TreeGrafter"/>
</dbReference>
<dbReference type="CDD" id="cd00864">
    <property type="entry name" value="PI3Ka"/>
    <property type="match status" value="1"/>
</dbReference>
<feature type="compositionally biased region" description="Low complexity" evidence="6">
    <location>
        <begin position="1248"/>
        <end position="1276"/>
    </location>
</feature>
<dbReference type="Pfam" id="PF00613">
    <property type="entry name" value="PI3Ka"/>
    <property type="match status" value="1"/>
</dbReference>
<evidence type="ECO:0000256" key="1">
    <source>
        <dbReference type="ARBA" id="ARBA00022679"/>
    </source>
</evidence>
<dbReference type="SMART" id="SM00145">
    <property type="entry name" value="PI3Ka"/>
    <property type="match status" value="1"/>
</dbReference>
<evidence type="ECO:0000256" key="2">
    <source>
        <dbReference type="ARBA" id="ARBA00022741"/>
    </source>
</evidence>
<dbReference type="VEuPathDB" id="GiardiaDB:DHA2_152446"/>
<evidence type="ECO:0000259" key="10">
    <source>
        <dbReference type="PROSITE" id="PS51547"/>
    </source>
</evidence>
<dbReference type="SUPFAM" id="SSF49562">
    <property type="entry name" value="C2 domain (Calcium/lipid-binding domain, CaLB)"/>
    <property type="match status" value="1"/>
</dbReference>
<dbReference type="InterPro" id="IPR036940">
    <property type="entry name" value="PI3/4_kinase_cat_sf"/>
</dbReference>
<gene>
    <name evidence="11" type="ORF">DHA2_152446</name>
</gene>
<dbReference type="GO" id="GO:0016303">
    <property type="term" value="F:1-phosphatidylinositol-3-kinase activity"/>
    <property type="evidence" value="ECO:0007669"/>
    <property type="project" value="TreeGrafter"/>
</dbReference>
<dbReference type="InterPro" id="IPR016024">
    <property type="entry name" value="ARM-type_fold"/>
</dbReference>
<proteinExistence type="inferred from homology"/>
<dbReference type="GO" id="GO:0005886">
    <property type="term" value="C:plasma membrane"/>
    <property type="evidence" value="ECO:0007669"/>
    <property type="project" value="TreeGrafter"/>
</dbReference>
<dbReference type="Proteomes" id="UP000018320">
    <property type="component" value="Unassembled WGS sequence"/>
</dbReference>
<comment type="caution">
    <text evidence="11">The sequence shown here is derived from an EMBL/GenBank/DDBJ whole genome shotgun (WGS) entry which is preliminary data.</text>
</comment>
<keyword evidence="3 11" id="KW-0418">Kinase</keyword>
<dbReference type="FunFam" id="1.10.1070.11:FF:000001">
    <property type="entry name" value="Phosphatidylinositol 4,5-bisphosphate 3-kinase catalytic subunit"/>
    <property type="match status" value="1"/>
</dbReference>
<dbReference type="InterPro" id="IPR015433">
    <property type="entry name" value="PI3/4_kinase"/>
</dbReference>
<name>V6TE02_GIAIN</name>
<feature type="compositionally biased region" description="Basic and acidic residues" evidence="6">
    <location>
        <begin position="1340"/>
        <end position="1350"/>
    </location>
</feature>
<feature type="region of interest" description="Disordered" evidence="6">
    <location>
        <begin position="1243"/>
        <end position="1285"/>
    </location>
</feature>
<feature type="domain" description="PIK helical" evidence="8">
    <location>
        <begin position="1518"/>
        <end position="1697"/>
    </location>
</feature>
<accession>V6TE02</accession>
<dbReference type="InterPro" id="IPR011009">
    <property type="entry name" value="Kinase-like_dom_sf"/>
</dbReference>
<dbReference type="GO" id="GO:0016477">
    <property type="term" value="P:cell migration"/>
    <property type="evidence" value="ECO:0007669"/>
    <property type="project" value="TreeGrafter"/>
</dbReference>
<dbReference type="VEuPathDB" id="GiardiaDB:GL50581_144"/>
<feature type="domain" description="PI3K-RBD" evidence="9">
    <location>
        <begin position="389"/>
        <end position="487"/>
    </location>
</feature>
<evidence type="ECO:0000313" key="12">
    <source>
        <dbReference type="Proteomes" id="UP000018320"/>
    </source>
</evidence>
<dbReference type="SUPFAM" id="SSF56112">
    <property type="entry name" value="Protein kinase-like (PK-like)"/>
    <property type="match status" value="1"/>
</dbReference>
<dbReference type="PROSITE" id="PS51547">
    <property type="entry name" value="C2_PI3K"/>
    <property type="match status" value="1"/>
</dbReference>
<sequence length="2184" mass="245670">MWASKHYLALSKALSEQIKYSCHHTRFYSMQVSIISPKGAICTFCTRPDVAIVALEFESRCRLGLEDTPILLQYTSKSATFTNELSTLGECLANLNVVSVDSLQFHVLPLDLASTPNHYTSEPETVFDLLESWHYYKLDTILLSFTILHYQSLVAEALVSKKNKLMITAHTQPDISPSHPFLTSPLARDLATKVTSAILRAIPTHNQNKSVDLGIFQQEIADWIAMDLRAQLSFSVIEQHVLNASSCSSAHSLPPRQERLLTGKEGSLPDSQVSSLHKLGPCGVKNNSGIDHTHMNPSHNTILIENLQRKIDESGACAHLDWEVVTASLDGVENPLGVSPASPLIPLNPISYPHFTLVFNFPEDTTDRRPAISRSWCISDEHRASLDKTTAITVDAQQSLSSNLENTITISPLLTCDEACCIVYEYASSQYGSQRLDLALRVTRPYDLVIKQRGTSAYLVGMDYLINYDSVRVCLKKAEPLYVTLANRKEFEKTMSDTLFGHTFENIIFNFNFKLFLQDCNPTKSTLIHAGTSSASEPSVGTPPLFDDQILGAFGSIVHKKDVMNLEFQPLLRSPAKSIASRETCNSPASSIDLMRSSNCTKQADDAEAERLESTPFESLTPVIPKIHAESAAKGIGRANSFLKSPTLAPLRTNSEENAGICAESYSWDPKLQPLPLPPGNRFYDDYVEYYSFLSSSTFDLLIQKRCAEYAKDPLSFYTRYCGSVKGVVRRCPLRFAPLTQLMKRKIVPDKQSMNQSHFLPSKKHSAATVRSPEELTIVDIRTLDEELSVRLLDVSLPLSSFPKENISKFKSTKWGTRPYNVIDYAMHIDPRYTARVEADWLAELLCILCFSDQKLSTTDSSGPMNTLLIPVHRAERRGSDAQFNGMIQNLKYILADIDQLLADLGASPIFEEAFYSVEQSILSHDNSLTKSLDCKSSEEFQRGPQKLPEDTTPLKERVSLDLHLADLTVPPPPITDTADEISFKRQCKRTSVKDTSQVDPAESLLVSSKASQDILKINTTYVFATVAQIHVGTEPISDKAFAGYAALEFSEVKKAEVVCKLHYDTTLSFKNFLTKFLPFGAQIVFTVYAVNKKSLGRLIQAANVTNQPFSQSYIKLLNEKQSSILQSSNQSVSTMFIETYDGLLADSSTLILGSVSVPFFDSSGALSRRVYEVPLWPGTDTNDVLSMLLFRPYTRGAMRISFEFPIKSTEKVIKSLKFSPMVISTDPYKPPTEETLVMASSNVSIPSGQNSRSSSKTRSASNKRSTSRSYSTRGRGASRRRNACNTIVDKDAPVIFSEFNPLSLIGATAHMEAEEANKPFNTFISSRPKSSKSRTRQSIFKDKKDDRRAKQSPFSRRTQSKVRVSNRSSFSSQKDGDDRSSFSGIALSSSYTKHNPASLHRDSAYDATYDVPEDEGISKNYGTRRSSAFSCTQAVFQRKLTTTIEYSTDNELSDTSMLPPTLKAVARRVSSNSDDNAYNDNPEDQHNEIDVSQKRNYYLKLLCILKSYIETNNQDTHWGDYTFSVCTKLEALSPFLTYPLTYLTKLEYQHLWEYKDLALCDPVLLFRLSQSINYKNKDSVQSFYNILSAKKIEDVTLDTVMNLLASAQTDPIIRGFAVSVLNTYSSYDLEPHIMQLVELCKYDMVNASLASFLIRMAIKEFPTFGYPLYWAFRCEMRLNLVFSSAYSLFMLKILLHLPENQRRSIILTELLLIILLKLAKFAYRKKKESIDASKGTQLRDVPSFIGRINNLLTRLKNILKVDCFKLPLSYDIKLASFCVVECAVLSSKKAPLLLSLKTADGAFNYKCLFKTHDDLRQDSLVLRTFSYIQNVWYNNNINLAMKVYSCVATGPFEGLIELVPDSETLGSIEHTFGGARGAFARGPIMKWLVDSINLHDEEFLRVQKNAQHNNSLTQDMRYSLLLEPEDDNRASETSELTISDVEQSVLNKGYDDTNQGLFNTTASVPTTLNTRSLYSKSSRDSIFQSVSQLSLIQKHTATRYTQMISNYLTSIAAYCVATCILGLGDRHNDNIMLCQDGTFFHIDFGHFLGNFKKKFNYERERGPFFFIPDMAFVLKHHDYVNGTEYEKCFEKMSADALLAIRHHSSALISLFTIMIPSGIPQLTSREDVQWIEDHLFLDMSESEAHRHFIRLIHEAERSKRYLYNNMFHILAHYKKRRGSASSN</sequence>
<dbReference type="GO" id="GO:0005524">
    <property type="term" value="F:ATP binding"/>
    <property type="evidence" value="ECO:0007669"/>
    <property type="project" value="UniProtKB-KW"/>
</dbReference>
<evidence type="ECO:0000313" key="11">
    <source>
        <dbReference type="EMBL" id="ESU36904.1"/>
    </source>
</evidence>
<feature type="region of interest" description="Disordered" evidence="6">
    <location>
        <begin position="1320"/>
        <end position="1382"/>
    </location>
</feature>
<evidence type="ECO:0000259" key="7">
    <source>
        <dbReference type="PROSITE" id="PS50290"/>
    </source>
</evidence>
<dbReference type="InterPro" id="IPR000341">
    <property type="entry name" value="PI3K_Ras-bd_dom"/>
</dbReference>
<comment type="similarity">
    <text evidence="5">Belongs to the PI3/PI4-kinase family.</text>
</comment>
<evidence type="ECO:0000256" key="6">
    <source>
        <dbReference type="SAM" id="MobiDB-lite"/>
    </source>
</evidence>
<evidence type="ECO:0000256" key="4">
    <source>
        <dbReference type="ARBA" id="ARBA00022840"/>
    </source>
</evidence>
<dbReference type="PROSITE" id="PS50290">
    <property type="entry name" value="PI3_4_KINASE_3"/>
    <property type="match status" value="1"/>
</dbReference>
<feature type="compositionally biased region" description="Polar residues" evidence="6">
    <location>
        <begin position="1353"/>
        <end position="1374"/>
    </location>
</feature>
<reference evidence="11 12" key="2">
    <citation type="journal article" date="2013" name="Genome Biol. Evol.">
        <title>Genome sequencing of Giardia lamblia genotypes A2 and B isolates (DH and GS) and comparative analysis with the genomes of genotypes A1 and E (WB and Pig).</title>
        <authorList>
            <person name="Adam R.D."/>
            <person name="Dahlstrom E.W."/>
            <person name="Martens C.A."/>
            <person name="Bruno D.P."/>
            <person name="Barbian K.D."/>
            <person name="Ricklefs S.M."/>
            <person name="Hernandez M.M."/>
            <person name="Narla N.P."/>
            <person name="Patel R.B."/>
            <person name="Porcella S.F."/>
            <person name="Nash T.E."/>
        </authorList>
    </citation>
    <scope>NUCLEOTIDE SEQUENCE [LARGE SCALE GENOMIC DNA]</scope>
    <source>
        <strain evidence="11 12">DH</strain>
    </source>
</reference>
<dbReference type="Gene3D" id="3.10.20.90">
    <property type="entry name" value="Phosphatidylinositol 3-kinase Catalytic Subunit, Chain A, domain 1"/>
    <property type="match status" value="1"/>
</dbReference>
<dbReference type="Pfam" id="PF00454">
    <property type="entry name" value="PI3_PI4_kinase"/>
    <property type="match status" value="1"/>
</dbReference>
<dbReference type="PROSITE" id="PS51545">
    <property type="entry name" value="PIK_HELICAL"/>
    <property type="match status" value="1"/>
</dbReference>
<keyword evidence="4" id="KW-0067">ATP-binding</keyword>
<keyword evidence="1" id="KW-0808">Transferase</keyword>
<organism evidence="11 12">
    <name type="scientific">Giardia intestinalis</name>
    <name type="common">Giardia lamblia</name>
    <dbReference type="NCBI Taxonomy" id="5741"/>
    <lineage>
        <taxon>Eukaryota</taxon>
        <taxon>Metamonada</taxon>
        <taxon>Diplomonadida</taxon>
        <taxon>Hexamitidae</taxon>
        <taxon>Giardiinae</taxon>
        <taxon>Giardia</taxon>
    </lineage>
</organism>
<dbReference type="SUPFAM" id="SSF48371">
    <property type="entry name" value="ARM repeat"/>
    <property type="match status" value="1"/>
</dbReference>
<dbReference type="InterPro" id="IPR042236">
    <property type="entry name" value="PI3K_accessory_sf"/>
</dbReference>
<dbReference type="PANTHER" id="PTHR10048:SF14">
    <property type="entry name" value="LD28067P"/>
    <property type="match status" value="1"/>
</dbReference>
<dbReference type="InterPro" id="IPR035892">
    <property type="entry name" value="C2_domain_sf"/>
</dbReference>